<reference evidence="2 3" key="1">
    <citation type="submission" date="2018-08" db="EMBL/GenBank/DDBJ databases">
        <title>Murine metabolic-syndrome-specific gut microbial biobank.</title>
        <authorList>
            <person name="Liu C."/>
        </authorList>
    </citation>
    <scope>NUCLEOTIDE SEQUENCE [LARGE SCALE GENOMIC DNA]</scope>
    <source>
        <strain evidence="2 3">28</strain>
    </source>
</reference>
<dbReference type="RefSeq" id="WP_160201346.1">
    <property type="nucleotide sequence ID" value="NZ_QXWK01000009.1"/>
</dbReference>
<keyword evidence="1" id="KW-0812">Transmembrane</keyword>
<protein>
    <submittedName>
        <fullName evidence="2">Uncharacterized protein</fullName>
    </submittedName>
</protein>
<dbReference type="EMBL" id="QXWK01000009">
    <property type="protein sequence ID" value="NBH61061.1"/>
    <property type="molecule type" value="Genomic_DNA"/>
</dbReference>
<proteinExistence type="predicted"/>
<gene>
    <name evidence="2" type="ORF">D0435_05275</name>
</gene>
<name>A0A845QIY1_9FIRM</name>
<sequence>MGNYHNCNKKRKAFCHYKEARDIGFILIVFGVITVFAFFLPPKAWILLLGAVLVICGISLLRK</sequence>
<feature type="transmembrane region" description="Helical" evidence="1">
    <location>
        <begin position="20"/>
        <end position="39"/>
    </location>
</feature>
<comment type="caution">
    <text evidence="2">The sequence shown here is derived from an EMBL/GenBank/DDBJ whole genome shotgun (WGS) entry which is preliminary data.</text>
</comment>
<keyword evidence="1" id="KW-1133">Transmembrane helix</keyword>
<accession>A0A845QIY1</accession>
<keyword evidence="3" id="KW-1185">Reference proteome</keyword>
<dbReference type="Proteomes" id="UP000446866">
    <property type="component" value="Unassembled WGS sequence"/>
</dbReference>
<organism evidence="2 3">
    <name type="scientific">Anaerotruncus colihominis</name>
    <dbReference type="NCBI Taxonomy" id="169435"/>
    <lineage>
        <taxon>Bacteria</taxon>
        <taxon>Bacillati</taxon>
        <taxon>Bacillota</taxon>
        <taxon>Clostridia</taxon>
        <taxon>Eubacteriales</taxon>
        <taxon>Oscillospiraceae</taxon>
        <taxon>Anaerotruncus</taxon>
    </lineage>
</organism>
<evidence type="ECO:0000313" key="2">
    <source>
        <dbReference type="EMBL" id="NBH61061.1"/>
    </source>
</evidence>
<feature type="transmembrane region" description="Helical" evidence="1">
    <location>
        <begin position="45"/>
        <end position="61"/>
    </location>
</feature>
<evidence type="ECO:0000313" key="3">
    <source>
        <dbReference type="Proteomes" id="UP000446866"/>
    </source>
</evidence>
<keyword evidence="1" id="KW-0472">Membrane</keyword>
<evidence type="ECO:0000256" key="1">
    <source>
        <dbReference type="SAM" id="Phobius"/>
    </source>
</evidence>
<dbReference type="AlphaFoldDB" id="A0A845QIY1"/>